<gene>
    <name evidence="2" type="ORF">HHL25_09130</name>
</gene>
<dbReference type="InterPro" id="IPR041374">
    <property type="entry name" value="BaeRF_family12"/>
</dbReference>
<sequence length="150" mass="16396">MTRFDIGRKSWVILSDGAKALFLRNEGDADLVNLAVVDHMSQPDEASRDIGSDRPGRVHQSQGDGRSAMEDTDWHVQAEADFLKGVADKVTQMVNAHEIKSMMLVAPPKALGILRAELASLPDGVIHAEVDKDLVKLTVPEIEKHLAALH</sequence>
<dbReference type="RefSeq" id="WP_169589280.1">
    <property type="nucleotide sequence ID" value="NZ_JABBGK010000001.1"/>
</dbReference>
<dbReference type="EMBL" id="JABBGK010000001">
    <property type="protein sequence ID" value="NML74281.1"/>
    <property type="molecule type" value="Genomic_DNA"/>
</dbReference>
<protein>
    <submittedName>
        <fullName evidence="2">Host attachment protein</fullName>
    </submittedName>
</protein>
<evidence type="ECO:0000313" key="3">
    <source>
        <dbReference type="Proteomes" id="UP000541470"/>
    </source>
</evidence>
<feature type="region of interest" description="Disordered" evidence="1">
    <location>
        <begin position="43"/>
        <end position="70"/>
    </location>
</feature>
<dbReference type="AlphaFoldDB" id="A0A7Y0FVX8"/>
<name>A0A7Y0FVX8_9HYPH</name>
<proteinExistence type="predicted"/>
<reference evidence="2 3" key="1">
    <citation type="submission" date="2020-04" db="EMBL/GenBank/DDBJ databases">
        <title>Rhizobium sp. S-51 isolated from soil.</title>
        <authorList>
            <person name="Dahal R.H."/>
        </authorList>
    </citation>
    <scope>NUCLEOTIDE SEQUENCE [LARGE SCALE GENOMIC DNA]</scope>
    <source>
        <strain evidence="2 3">S-51</strain>
    </source>
</reference>
<dbReference type="Proteomes" id="UP000541470">
    <property type="component" value="Unassembled WGS sequence"/>
</dbReference>
<accession>A0A7Y0FVX8</accession>
<dbReference type="Pfam" id="PF18856">
    <property type="entry name" value="baeRF_family12"/>
    <property type="match status" value="1"/>
</dbReference>
<feature type="compositionally biased region" description="Basic and acidic residues" evidence="1">
    <location>
        <begin position="43"/>
        <end position="56"/>
    </location>
</feature>
<comment type="caution">
    <text evidence="2">The sequence shown here is derived from an EMBL/GenBank/DDBJ whole genome shotgun (WGS) entry which is preliminary data.</text>
</comment>
<evidence type="ECO:0000256" key="1">
    <source>
        <dbReference type="SAM" id="MobiDB-lite"/>
    </source>
</evidence>
<evidence type="ECO:0000313" key="2">
    <source>
        <dbReference type="EMBL" id="NML74281.1"/>
    </source>
</evidence>
<organism evidence="2 3">
    <name type="scientific">Rhizobium terricola</name>
    <dbReference type="NCBI Taxonomy" id="2728849"/>
    <lineage>
        <taxon>Bacteria</taxon>
        <taxon>Pseudomonadati</taxon>
        <taxon>Pseudomonadota</taxon>
        <taxon>Alphaproteobacteria</taxon>
        <taxon>Hyphomicrobiales</taxon>
        <taxon>Rhizobiaceae</taxon>
        <taxon>Rhizobium/Agrobacterium group</taxon>
        <taxon>Rhizobium</taxon>
    </lineage>
</organism>
<keyword evidence="3" id="KW-1185">Reference proteome</keyword>